<dbReference type="EMBL" id="JARBHB010000003">
    <property type="protein sequence ID" value="KAJ8890835.1"/>
    <property type="molecule type" value="Genomic_DNA"/>
</dbReference>
<reference evidence="1 2" key="1">
    <citation type="submission" date="2023-02" db="EMBL/GenBank/DDBJ databases">
        <title>LHISI_Scaffold_Assembly.</title>
        <authorList>
            <person name="Stuart O.P."/>
            <person name="Cleave R."/>
            <person name="Magrath M.J.L."/>
            <person name="Mikheyev A.S."/>
        </authorList>
    </citation>
    <scope>NUCLEOTIDE SEQUENCE [LARGE SCALE GENOMIC DNA]</scope>
    <source>
        <strain evidence="1">Daus_M_001</strain>
        <tissue evidence="1">Leg muscle</tissue>
    </source>
</reference>
<evidence type="ECO:0000313" key="1">
    <source>
        <dbReference type="EMBL" id="KAJ8890835.1"/>
    </source>
</evidence>
<evidence type="ECO:0000313" key="2">
    <source>
        <dbReference type="Proteomes" id="UP001159363"/>
    </source>
</evidence>
<dbReference type="Proteomes" id="UP001159363">
    <property type="component" value="Chromosome 3"/>
</dbReference>
<accession>A0ABQ9I2F2</accession>
<keyword evidence="2" id="KW-1185">Reference proteome</keyword>
<proteinExistence type="predicted"/>
<sequence>MELAQELISAGVTYGHVSAANVLTRRNTVARHVGDIARRLRDEIIPNAQSAEEQKACAVTVVLWPEDFMKMHYLTVTARYNDQLVNKALMTRFPDVRKCGDNIRAELQNHLTEFRIAAEVLQNVIFVTDQGPNIRKGAGDLRDATVCSPLHQFSLAAYTG</sequence>
<comment type="caution">
    <text evidence="1">The sequence shown here is derived from an EMBL/GenBank/DDBJ whole genome shotgun (WGS) entry which is preliminary data.</text>
</comment>
<organism evidence="1 2">
    <name type="scientific">Dryococelus australis</name>
    <dbReference type="NCBI Taxonomy" id="614101"/>
    <lineage>
        <taxon>Eukaryota</taxon>
        <taxon>Metazoa</taxon>
        <taxon>Ecdysozoa</taxon>
        <taxon>Arthropoda</taxon>
        <taxon>Hexapoda</taxon>
        <taxon>Insecta</taxon>
        <taxon>Pterygota</taxon>
        <taxon>Neoptera</taxon>
        <taxon>Polyneoptera</taxon>
        <taxon>Phasmatodea</taxon>
        <taxon>Verophasmatodea</taxon>
        <taxon>Anareolatae</taxon>
        <taxon>Phasmatidae</taxon>
        <taxon>Eurycanthinae</taxon>
        <taxon>Dryococelus</taxon>
    </lineage>
</organism>
<name>A0ABQ9I2F2_9NEOP</name>
<dbReference type="Gene3D" id="1.10.10.1070">
    <property type="entry name" value="Zinc finger, BED domain-containing"/>
    <property type="match status" value="1"/>
</dbReference>
<protein>
    <submittedName>
        <fullName evidence="1">Uncharacterized protein</fullName>
    </submittedName>
</protein>
<gene>
    <name evidence="1" type="ORF">PR048_010344</name>
</gene>